<evidence type="ECO:0000313" key="1">
    <source>
        <dbReference type="EMBL" id="MWK60289.1"/>
    </source>
</evidence>
<name>A0A7X3KXW4_9GAMM</name>
<dbReference type="InterPro" id="IPR036318">
    <property type="entry name" value="FAD-bd_PCMH-like_sf"/>
</dbReference>
<accession>A0A7X3KXW4</accession>
<dbReference type="GO" id="GO:0050660">
    <property type="term" value="F:flavin adenine dinucleotide binding"/>
    <property type="evidence" value="ECO:0007669"/>
    <property type="project" value="InterPro"/>
</dbReference>
<dbReference type="InterPro" id="IPR016169">
    <property type="entry name" value="FAD-bd_PCMH_sub2"/>
</dbReference>
<organism evidence="1 2">
    <name type="scientific">Metapseudomonas otitidis</name>
    <dbReference type="NCBI Taxonomy" id="319939"/>
    <lineage>
        <taxon>Bacteria</taxon>
        <taxon>Pseudomonadati</taxon>
        <taxon>Pseudomonadota</taxon>
        <taxon>Gammaproteobacteria</taxon>
        <taxon>Pseudomonadales</taxon>
        <taxon>Pseudomonadaceae</taxon>
        <taxon>Metapseudomonas</taxon>
    </lineage>
</organism>
<comment type="caution">
    <text evidence="1">The sequence shown here is derived from an EMBL/GenBank/DDBJ whole genome shotgun (WGS) entry which is preliminary data.</text>
</comment>
<proteinExistence type="predicted"/>
<reference evidence="1 2" key="1">
    <citation type="submission" date="2019-12" db="EMBL/GenBank/DDBJ databases">
        <title>Draft genome sequence of Pseudomonas otitidis recovered from a chicken carcass.</title>
        <authorList>
            <person name="Vieira T.R."/>
            <person name="Oliviera E.F.C."/>
            <person name="Silva N.M.V."/>
            <person name="Sambrano G.E."/>
            <person name="Cibulski S.P."/>
            <person name="Cardoso M.R.I."/>
        </authorList>
    </citation>
    <scope>NUCLEOTIDE SEQUENCE [LARGE SCALE GENOMIC DNA]</scope>
    <source>
        <strain evidence="1 2">25_K</strain>
    </source>
</reference>
<dbReference type="EMBL" id="WTFN01000235">
    <property type="protein sequence ID" value="MWK60289.1"/>
    <property type="molecule type" value="Genomic_DNA"/>
</dbReference>
<sequence>MNWGTCQATGQSCALSSLLNPDTITPVTTECYQGSVPSRYVNVQSVEDVQNTLSFIQENNLRLVIKNTGHDYKGRSSAPDSLALW</sequence>
<dbReference type="Proteomes" id="UP000461288">
    <property type="component" value="Unassembled WGS sequence"/>
</dbReference>
<dbReference type="SUPFAM" id="SSF56176">
    <property type="entry name" value="FAD-binding/transporter-associated domain-like"/>
    <property type="match status" value="1"/>
</dbReference>
<dbReference type="AlphaFoldDB" id="A0A7X3KXW4"/>
<gene>
    <name evidence="1" type="ORF">GO594_30360</name>
</gene>
<protein>
    <submittedName>
        <fullName evidence="1">FAD-binding protein</fullName>
    </submittedName>
</protein>
<evidence type="ECO:0000313" key="2">
    <source>
        <dbReference type="Proteomes" id="UP000461288"/>
    </source>
</evidence>
<dbReference type="Gene3D" id="3.30.465.10">
    <property type="match status" value="1"/>
</dbReference>